<feature type="transmembrane region" description="Helical" evidence="5">
    <location>
        <begin position="158"/>
        <end position="175"/>
    </location>
</feature>
<feature type="transmembrane region" description="Helical" evidence="5">
    <location>
        <begin position="269"/>
        <end position="286"/>
    </location>
</feature>
<protein>
    <recommendedName>
        <fullName evidence="8">Fucose permease</fullName>
    </recommendedName>
</protein>
<evidence type="ECO:0000256" key="2">
    <source>
        <dbReference type="ARBA" id="ARBA00022692"/>
    </source>
</evidence>
<dbReference type="Gene3D" id="1.20.1250.20">
    <property type="entry name" value="MFS general substrate transporter like domains"/>
    <property type="match status" value="1"/>
</dbReference>
<feature type="transmembrane region" description="Helical" evidence="5">
    <location>
        <begin position="318"/>
        <end position="337"/>
    </location>
</feature>
<name>A0A318S944_9DEIO</name>
<dbReference type="RefSeq" id="WP_110885870.1">
    <property type="nucleotide sequence ID" value="NZ_QJSX01000004.1"/>
</dbReference>
<evidence type="ECO:0000313" key="7">
    <source>
        <dbReference type="Proteomes" id="UP000248326"/>
    </source>
</evidence>
<evidence type="ECO:0000256" key="3">
    <source>
        <dbReference type="ARBA" id="ARBA00022989"/>
    </source>
</evidence>
<gene>
    <name evidence="6" type="ORF">DES52_1048</name>
</gene>
<dbReference type="EMBL" id="QJSX01000004">
    <property type="protein sequence ID" value="PYE54738.1"/>
    <property type="molecule type" value="Genomic_DNA"/>
</dbReference>
<keyword evidence="4 5" id="KW-0472">Membrane</keyword>
<comment type="caution">
    <text evidence="6">The sequence shown here is derived from an EMBL/GenBank/DDBJ whole genome shotgun (WGS) entry which is preliminary data.</text>
</comment>
<evidence type="ECO:0000256" key="4">
    <source>
        <dbReference type="ARBA" id="ARBA00023136"/>
    </source>
</evidence>
<proteinExistence type="predicted"/>
<evidence type="ECO:0000256" key="1">
    <source>
        <dbReference type="ARBA" id="ARBA00004141"/>
    </source>
</evidence>
<dbReference type="PANTHER" id="PTHR23514:SF13">
    <property type="entry name" value="INNER MEMBRANE PROTEIN YBJJ"/>
    <property type="match status" value="1"/>
</dbReference>
<organism evidence="6 7">
    <name type="scientific">Deinococcus yavapaiensis KR-236</name>
    <dbReference type="NCBI Taxonomy" id="694435"/>
    <lineage>
        <taxon>Bacteria</taxon>
        <taxon>Thermotogati</taxon>
        <taxon>Deinococcota</taxon>
        <taxon>Deinococci</taxon>
        <taxon>Deinococcales</taxon>
        <taxon>Deinococcaceae</taxon>
        <taxon>Deinococcus</taxon>
    </lineage>
</organism>
<keyword evidence="2 5" id="KW-0812">Transmembrane</keyword>
<dbReference type="GO" id="GO:0016020">
    <property type="term" value="C:membrane"/>
    <property type="evidence" value="ECO:0007669"/>
    <property type="project" value="UniProtKB-SubCell"/>
</dbReference>
<dbReference type="InterPro" id="IPR036259">
    <property type="entry name" value="MFS_trans_sf"/>
</dbReference>
<keyword evidence="3 5" id="KW-1133">Transmembrane helix</keyword>
<dbReference type="AlphaFoldDB" id="A0A318S944"/>
<evidence type="ECO:0000313" key="6">
    <source>
        <dbReference type="EMBL" id="PYE54738.1"/>
    </source>
</evidence>
<feature type="transmembrane region" description="Helical" evidence="5">
    <location>
        <begin position="349"/>
        <end position="369"/>
    </location>
</feature>
<dbReference type="Proteomes" id="UP000248326">
    <property type="component" value="Unassembled WGS sequence"/>
</dbReference>
<keyword evidence="7" id="KW-1185">Reference proteome</keyword>
<accession>A0A318S944</accession>
<dbReference type="SUPFAM" id="SSF103473">
    <property type="entry name" value="MFS general substrate transporter"/>
    <property type="match status" value="1"/>
</dbReference>
<feature type="transmembrane region" description="Helical" evidence="5">
    <location>
        <begin position="235"/>
        <end position="257"/>
    </location>
</feature>
<dbReference type="InterPro" id="IPR051788">
    <property type="entry name" value="MFS_Transporter"/>
</dbReference>
<evidence type="ECO:0008006" key="8">
    <source>
        <dbReference type="Google" id="ProtNLM"/>
    </source>
</evidence>
<evidence type="ECO:0000256" key="5">
    <source>
        <dbReference type="SAM" id="Phobius"/>
    </source>
</evidence>
<feature type="transmembrane region" description="Helical" evidence="5">
    <location>
        <begin position="196"/>
        <end position="215"/>
    </location>
</feature>
<comment type="subcellular location">
    <subcellularLocation>
        <location evidence="1">Membrane</location>
        <topology evidence="1">Multi-pass membrane protein</topology>
    </subcellularLocation>
</comment>
<reference evidence="6 7" key="1">
    <citation type="submission" date="2018-06" db="EMBL/GenBank/DDBJ databases">
        <title>Genomic Encyclopedia of Type Strains, Phase IV (KMG-IV): sequencing the most valuable type-strain genomes for metagenomic binning, comparative biology and taxonomic classification.</title>
        <authorList>
            <person name="Goeker M."/>
        </authorList>
    </citation>
    <scope>NUCLEOTIDE SEQUENCE [LARGE SCALE GENOMIC DNA]</scope>
    <source>
        <strain evidence="6 7">DSM 18048</strain>
    </source>
</reference>
<feature type="transmembrane region" description="Helical" evidence="5">
    <location>
        <begin position="42"/>
        <end position="61"/>
    </location>
</feature>
<sequence length="382" mass="38406">MRGPFSRSSSVLFGFYALLGFVDASFGVAYHTLLQKYNLDMAALAAALLWGTAAALPLLWYGGRLLGPRSKRSALRLVGLAVPLLAWSILLAPSAAVFLVGVAGLLVVTALLDMSASGAALDLEASGRPPLLGRVQSGFAVGAVSGALLGGLLVEANLGVLLGAFVTVVAAPLLLGSRALPKGGRIVSSANGAPKVASRLTLAVIGGAALVAYYAEGMMQSWSATFLQRDLGASANAAGLLAGAYYVAFGVGAALSCVARRTWGTRGSLRLLAIGAASCAVALVNASEWSLAALALLGLGVTIAGLIPILLSWGANAGLGAGAAGFVSTFAYAGMLLEPLAVRFSGDSLRPVLLTLPPLLLLVAGATFLKPAEKAVLLPAGD</sequence>
<feature type="transmembrane region" description="Helical" evidence="5">
    <location>
        <begin position="12"/>
        <end position="30"/>
    </location>
</feature>
<feature type="transmembrane region" description="Helical" evidence="5">
    <location>
        <begin position="292"/>
        <end position="311"/>
    </location>
</feature>
<dbReference type="PANTHER" id="PTHR23514">
    <property type="entry name" value="BYPASS OF STOP CODON PROTEIN 6"/>
    <property type="match status" value="1"/>
</dbReference>